<comment type="caution">
    <text evidence="1">The sequence shown here is derived from an EMBL/GenBank/DDBJ whole genome shotgun (WGS) entry which is preliminary data.</text>
</comment>
<proteinExistence type="predicted"/>
<accession>A0A9K3PFL4</accession>
<reference evidence="1" key="2">
    <citation type="submission" date="2021-04" db="EMBL/GenBank/DDBJ databases">
        <authorList>
            <person name="Podell S."/>
        </authorList>
    </citation>
    <scope>NUCLEOTIDE SEQUENCE</scope>
    <source>
        <strain evidence="1">Hildebrandi</strain>
    </source>
</reference>
<reference evidence="1" key="1">
    <citation type="journal article" date="2021" name="Sci. Rep.">
        <title>Diploid genomic architecture of Nitzschia inconspicua, an elite biomass production diatom.</title>
        <authorList>
            <person name="Oliver A."/>
            <person name="Podell S."/>
            <person name="Pinowska A."/>
            <person name="Traller J.C."/>
            <person name="Smith S.R."/>
            <person name="McClure R."/>
            <person name="Beliaev A."/>
            <person name="Bohutskyi P."/>
            <person name="Hill E.A."/>
            <person name="Rabines A."/>
            <person name="Zheng H."/>
            <person name="Allen L.Z."/>
            <person name="Kuo A."/>
            <person name="Grigoriev I.V."/>
            <person name="Allen A.E."/>
            <person name="Hazlebeck D."/>
            <person name="Allen E.E."/>
        </authorList>
    </citation>
    <scope>NUCLEOTIDE SEQUENCE</scope>
    <source>
        <strain evidence="1">Hildebrandi</strain>
    </source>
</reference>
<evidence type="ECO:0000313" key="1">
    <source>
        <dbReference type="EMBL" id="KAG7345747.1"/>
    </source>
</evidence>
<gene>
    <name evidence="1" type="ORF">IV203_033278</name>
</gene>
<name>A0A9K3PFL4_9STRA</name>
<sequence>MTSEDGNSCNSSTCKEVVTTAIGVYSDSLTVNSPVSTTPSSIVRNCVTFDTTLNRYYKRKGSWLNKTALYYSHAQLKEIKAEAVALAKSLEESSSSDSRAMRGLESLPPIALKAKMDRRQRARQVVFQAQKNEMGTLQTLPELYGQACEEAVISAINVAKRDSQDVLEIRKEVEDFTKRLLLLQEQDGSNQLRDDAKLMSLPLPKNFFSLQDVTPPRKVQVRAELSSFHTDITISAASSVCSDVEDLETFDHKKVALKNAPPTQRFKKAVFSLGKKLRRAATNSALSSTVLQ</sequence>
<keyword evidence="2" id="KW-1185">Reference proteome</keyword>
<evidence type="ECO:0000313" key="2">
    <source>
        <dbReference type="Proteomes" id="UP000693970"/>
    </source>
</evidence>
<dbReference type="AlphaFoldDB" id="A0A9K3PFL4"/>
<dbReference type="Proteomes" id="UP000693970">
    <property type="component" value="Unassembled WGS sequence"/>
</dbReference>
<organism evidence="1 2">
    <name type="scientific">Nitzschia inconspicua</name>
    <dbReference type="NCBI Taxonomy" id="303405"/>
    <lineage>
        <taxon>Eukaryota</taxon>
        <taxon>Sar</taxon>
        <taxon>Stramenopiles</taxon>
        <taxon>Ochrophyta</taxon>
        <taxon>Bacillariophyta</taxon>
        <taxon>Bacillariophyceae</taxon>
        <taxon>Bacillariophycidae</taxon>
        <taxon>Bacillariales</taxon>
        <taxon>Bacillariaceae</taxon>
        <taxon>Nitzschia</taxon>
    </lineage>
</organism>
<dbReference type="EMBL" id="JAGRRH010000022">
    <property type="protein sequence ID" value="KAG7345747.1"/>
    <property type="molecule type" value="Genomic_DNA"/>
</dbReference>
<protein>
    <submittedName>
        <fullName evidence="1">Uncharacterized protein</fullName>
    </submittedName>
</protein>